<dbReference type="AlphaFoldDB" id="A0A386PLK0"/>
<reference evidence="1 2" key="1">
    <citation type="journal article" date="2018" name="Infect. Genet. Evol.">
        <title>Genome-wide analysis of Borrelia turcica and 'Candidatus Borrelia tachyglossi' shows relapsing fever-like genomes with unique genomic links to Lyme disease Borrelia.</title>
        <authorList>
            <person name="Gofton A.W."/>
            <person name="Margos G."/>
            <person name="Fingerle V."/>
            <person name="Hepner S."/>
            <person name="Loh S.M."/>
            <person name="Ryan U."/>
            <person name="Irwin P."/>
            <person name="Oskam C.L."/>
        </authorList>
    </citation>
    <scope>NUCLEOTIDE SEQUENCE [LARGE SCALE GENOMIC DNA]</scope>
    <source>
        <strain evidence="1 2">IST7</strain>
    </source>
</reference>
<evidence type="ECO:0008006" key="3">
    <source>
        <dbReference type="Google" id="ProtNLM"/>
    </source>
</evidence>
<dbReference type="PROSITE" id="PS51257">
    <property type="entry name" value="PROKAR_LIPOPROTEIN"/>
    <property type="match status" value="1"/>
</dbReference>
<accession>A0A386PLK0</accession>
<dbReference type="NCBIfam" id="NF033751">
    <property type="entry name" value="pallilysin_like"/>
    <property type="match status" value="1"/>
</dbReference>
<evidence type="ECO:0000313" key="2">
    <source>
        <dbReference type="Proteomes" id="UP000275571"/>
    </source>
</evidence>
<name>A0A386PLK0_9SPIR</name>
<evidence type="ECO:0000313" key="1">
    <source>
        <dbReference type="EMBL" id="AYE35939.1"/>
    </source>
</evidence>
<protein>
    <recommendedName>
        <fullName evidence="3">Pallilysin beta barrel domain-containing protein</fullName>
    </recommendedName>
</protein>
<keyword evidence="2" id="KW-1185">Reference proteome</keyword>
<dbReference type="RefSeq" id="WP_120103859.1">
    <property type="nucleotide sequence ID" value="NZ_CP028884.1"/>
</dbReference>
<proteinExistence type="predicted"/>
<dbReference type="OrthoDB" id="350892at2"/>
<dbReference type="KEGG" id="btur:DB313_00205"/>
<gene>
    <name evidence="1" type="ORF">DB313_00205</name>
</gene>
<dbReference type="Proteomes" id="UP000275571">
    <property type="component" value="Chromosome"/>
</dbReference>
<organism evidence="1 2">
    <name type="scientific">Borrelia turcica IST7</name>
    <dbReference type="NCBI Taxonomy" id="1104446"/>
    <lineage>
        <taxon>Bacteria</taxon>
        <taxon>Pseudomonadati</taxon>
        <taxon>Spirochaetota</taxon>
        <taxon>Spirochaetia</taxon>
        <taxon>Spirochaetales</taxon>
        <taxon>Borreliaceae</taxon>
        <taxon>Borrelia</taxon>
    </lineage>
</organism>
<sequence>MRFKLILSFVFILFSCVKENKDFIVFNKGIKESSEINYSDVSVSSGNNGEDVFGSLIDLKGYKILSVQQENLNLDVYFEQVVLAQDFSDLKSYLFIIGFDPKTQEAIVLFKEQVDIDSKKSYNMYLEDITGDYDFDIVVQGFFNEETVLYVFQKAIANDVSSYRPIFFHKVNGSIIINKYDRSLAYDDKQSRESYSISLERYDKQGEDIIVSRVEVYEYSHLQRRYYPLSASEKVRRMDSNVYKTLKDLTKEGVYKFLYGVWYDSGTYQRLGKSSLDDVLFLSFNRHFNEISIFKKNYQEIAHIEYMSKPAYNTLNISTKSIFSDLIVYNFWIKIIDGDNIEVKVDTGTNAYDKYGFSGIFKRFDDSILEENSNEKNFFIPNGNYVYKDIIYDFSYPNLTYIIEDNIYYGIFNVFSLKNNLILEYEVSMGDARMRESFIVEYSERVVQKQKFSTIILNPVKILKDEVSLVKGQKLKLERIEKLD</sequence>
<dbReference type="EMBL" id="CP028884">
    <property type="protein sequence ID" value="AYE35939.1"/>
    <property type="molecule type" value="Genomic_DNA"/>
</dbReference>